<accession>A0ABU1Z540</accession>
<evidence type="ECO:0000256" key="2">
    <source>
        <dbReference type="ARBA" id="ARBA00022679"/>
    </source>
</evidence>
<evidence type="ECO:0000313" key="4">
    <source>
        <dbReference type="EMBL" id="MDR7295729.1"/>
    </source>
</evidence>
<organism evidence="4 5">
    <name type="scientific">Pelomonas aquatica</name>
    <dbReference type="NCBI Taxonomy" id="431058"/>
    <lineage>
        <taxon>Bacteria</taxon>
        <taxon>Pseudomonadati</taxon>
        <taxon>Pseudomonadota</taxon>
        <taxon>Betaproteobacteria</taxon>
        <taxon>Burkholderiales</taxon>
        <taxon>Sphaerotilaceae</taxon>
        <taxon>Roseateles</taxon>
    </lineage>
</organism>
<comment type="similarity">
    <text evidence="1">Belongs to the transferase hexapeptide repeat family.</text>
</comment>
<name>A0ABU1Z540_9BURK</name>
<protein>
    <submittedName>
        <fullName evidence="4">Maltose O-acetyltransferase</fullName>
        <ecNumber evidence="4">2.3.1.79</ecNumber>
    </submittedName>
</protein>
<feature type="transmembrane region" description="Helical" evidence="3">
    <location>
        <begin position="7"/>
        <end position="26"/>
    </location>
</feature>
<dbReference type="RefSeq" id="WP_310342414.1">
    <property type="nucleotide sequence ID" value="NZ_JAVDXQ010000001.1"/>
</dbReference>
<dbReference type="CDD" id="cd04647">
    <property type="entry name" value="LbH_MAT_like"/>
    <property type="match status" value="1"/>
</dbReference>
<evidence type="ECO:0000256" key="3">
    <source>
        <dbReference type="SAM" id="Phobius"/>
    </source>
</evidence>
<keyword evidence="2 4" id="KW-0808">Transferase</keyword>
<keyword evidence="3" id="KW-0812">Transmembrane</keyword>
<keyword evidence="4" id="KW-0012">Acyltransferase</keyword>
<evidence type="ECO:0000313" key="5">
    <source>
        <dbReference type="Proteomes" id="UP001180536"/>
    </source>
</evidence>
<dbReference type="PANTHER" id="PTHR23416">
    <property type="entry name" value="SIALIC ACID SYNTHASE-RELATED"/>
    <property type="match status" value="1"/>
</dbReference>
<evidence type="ECO:0000256" key="1">
    <source>
        <dbReference type="ARBA" id="ARBA00007274"/>
    </source>
</evidence>
<keyword evidence="3" id="KW-0472">Membrane</keyword>
<dbReference type="Proteomes" id="UP001180536">
    <property type="component" value="Unassembled WGS sequence"/>
</dbReference>
<dbReference type="InterPro" id="IPR051159">
    <property type="entry name" value="Hexapeptide_acetyltransf"/>
</dbReference>
<keyword evidence="3" id="KW-1133">Transmembrane helix</keyword>
<dbReference type="PANTHER" id="PTHR23416:SF23">
    <property type="entry name" value="ACETYLTRANSFERASE C18B11.09C-RELATED"/>
    <property type="match status" value="1"/>
</dbReference>
<keyword evidence="5" id="KW-1185">Reference proteome</keyword>
<dbReference type="Pfam" id="PF00132">
    <property type="entry name" value="Hexapep"/>
    <property type="match status" value="1"/>
</dbReference>
<sequence length="182" mass="19805">MSGWFKVQFGLFAIFVYQVVLNVLPGSAARALWLRMVGNAVGANVGLHSWLRLTWPTRMEIGENSTINFGVFLDSRGGIRVGANTMIGHKCSVYSATHDLDSGEFETVKKPVLIGSNVVIFPHSLVMPGTVIADGAVILPGSVVSGQVGANQIFGGVPAKYIRDRNPVQMYKLDYTFWFPNS</sequence>
<dbReference type="EC" id="2.3.1.79" evidence="4"/>
<dbReference type="EMBL" id="JAVDXQ010000001">
    <property type="protein sequence ID" value="MDR7295729.1"/>
    <property type="molecule type" value="Genomic_DNA"/>
</dbReference>
<dbReference type="InterPro" id="IPR011004">
    <property type="entry name" value="Trimer_LpxA-like_sf"/>
</dbReference>
<reference evidence="4 5" key="1">
    <citation type="submission" date="2023-07" db="EMBL/GenBank/DDBJ databases">
        <title>Sorghum-associated microbial communities from plants grown in Nebraska, USA.</title>
        <authorList>
            <person name="Schachtman D."/>
        </authorList>
    </citation>
    <scope>NUCLEOTIDE SEQUENCE [LARGE SCALE GENOMIC DNA]</scope>
    <source>
        <strain evidence="4 5">BE310</strain>
    </source>
</reference>
<dbReference type="GO" id="GO:0008925">
    <property type="term" value="F:maltose O-acetyltransferase activity"/>
    <property type="evidence" value="ECO:0007669"/>
    <property type="project" value="UniProtKB-EC"/>
</dbReference>
<dbReference type="Gene3D" id="2.160.10.10">
    <property type="entry name" value="Hexapeptide repeat proteins"/>
    <property type="match status" value="1"/>
</dbReference>
<gene>
    <name evidence="4" type="ORF">J2X16_001050</name>
</gene>
<proteinExistence type="inferred from homology"/>
<comment type="caution">
    <text evidence="4">The sequence shown here is derived from an EMBL/GenBank/DDBJ whole genome shotgun (WGS) entry which is preliminary data.</text>
</comment>
<dbReference type="InterPro" id="IPR001451">
    <property type="entry name" value="Hexapep"/>
</dbReference>
<dbReference type="SUPFAM" id="SSF51161">
    <property type="entry name" value="Trimeric LpxA-like enzymes"/>
    <property type="match status" value="1"/>
</dbReference>